<dbReference type="Pfam" id="PF08340">
    <property type="entry name" value="YicC-like_C"/>
    <property type="match status" value="1"/>
</dbReference>
<dbReference type="RefSeq" id="WP_350344875.1">
    <property type="nucleotide sequence ID" value="NZ_CP158367.1"/>
</dbReference>
<dbReference type="InterPro" id="IPR005229">
    <property type="entry name" value="YicC/YloC-like"/>
</dbReference>
<organism evidence="8">
    <name type="scientific">Proteinivorax tanatarense</name>
    <dbReference type="NCBI Taxonomy" id="1260629"/>
    <lineage>
        <taxon>Bacteria</taxon>
        <taxon>Bacillati</taxon>
        <taxon>Bacillota</taxon>
        <taxon>Clostridia</taxon>
        <taxon>Eubacteriales</taxon>
        <taxon>Proteinivoracaceae</taxon>
        <taxon>Proteinivorax</taxon>
    </lineage>
</organism>
<feature type="domain" description="Endoribonuclease YicC-like N-terminal" evidence="6">
    <location>
        <begin position="3"/>
        <end position="155"/>
    </location>
</feature>
<evidence type="ECO:0000256" key="2">
    <source>
        <dbReference type="ARBA" id="ARBA00022722"/>
    </source>
</evidence>
<evidence type="ECO:0000256" key="4">
    <source>
        <dbReference type="ARBA" id="ARBA00022801"/>
    </source>
</evidence>
<comment type="cofactor">
    <cofactor evidence="1">
        <name>a divalent metal cation</name>
        <dbReference type="ChEBI" id="CHEBI:60240"/>
    </cofactor>
</comment>
<dbReference type="EC" id="3.1.-.-" evidence="8"/>
<reference evidence="8" key="1">
    <citation type="journal article" date="2013" name="Extremophiles">
        <title>Proteinivorax tanatarense gen. nov., sp. nov., an anaerobic, haloalkaliphilic, proteolytic bacterium isolated from a decaying algal bloom, and proposal of Proteinivoraceae fam. nov.</title>
        <authorList>
            <person name="Kevbrin V."/>
            <person name="Boltyanskaya Y."/>
            <person name="Zhilina T."/>
            <person name="Kolganova T."/>
            <person name="Lavrentjeva E."/>
            <person name="Kuznetsov B."/>
        </authorList>
    </citation>
    <scope>NUCLEOTIDE SEQUENCE</scope>
    <source>
        <strain evidence="8">Z-910T</strain>
    </source>
</reference>
<keyword evidence="4 8" id="KW-0378">Hydrolase</keyword>
<dbReference type="Pfam" id="PF03755">
    <property type="entry name" value="YicC-like_N"/>
    <property type="match status" value="1"/>
</dbReference>
<evidence type="ECO:0000256" key="1">
    <source>
        <dbReference type="ARBA" id="ARBA00001968"/>
    </source>
</evidence>
<dbReference type="AlphaFoldDB" id="A0AAU7VPZ3"/>
<dbReference type="PANTHER" id="PTHR30636">
    <property type="entry name" value="UPF0701 PROTEIN YICC"/>
    <property type="match status" value="1"/>
</dbReference>
<evidence type="ECO:0000259" key="7">
    <source>
        <dbReference type="Pfam" id="PF08340"/>
    </source>
</evidence>
<keyword evidence="3" id="KW-0255">Endonuclease</keyword>
<accession>A0AAU7VPZ3</accession>
<comment type="similarity">
    <text evidence="5">Belongs to the YicC/YloC family.</text>
</comment>
<dbReference type="InterPro" id="IPR013527">
    <property type="entry name" value="YicC-like_N"/>
</dbReference>
<keyword evidence="2" id="KW-0540">Nuclease</keyword>
<dbReference type="InterPro" id="IPR013551">
    <property type="entry name" value="YicC-like_C"/>
</dbReference>
<dbReference type="EMBL" id="CP158367">
    <property type="protein sequence ID" value="XBX76141.1"/>
    <property type="molecule type" value="Genomic_DNA"/>
</dbReference>
<dbReference type="PANTHER" id="PTHR30636:SF3">
    <property type="entry name" value="UPF0701 PROTEIN YICC"/>
    <property type="match status" value="1"/>
</dbReference>
<proteinExistence type="inferred from homology"/>
<dbReference type="GO" id="GO:0016787">
    <property type="term" value="F:hydrolase activity"/>
    <property type="evidence" value="ECO:0007669"/>
    <property type="project" value="UniProtKB-KW"/>
</dbReference>
<dbReference type="NCBIfam" id="TIGR00255">
    <property type="entry name" value="YicC/YloC family endoribonuclease"/>
    <property type="match status" value="1"/>
</dbReference>
<sequence>MTKSMTSYARESVNLETLNLVIEMRGLNNKYLDVICKVPESFAFLEEDIIKLISTKVGRGRIECRLSYKHSSTEKNYKIDQDTLHSLIVQAKQLAKKFDIATPDNLQYFLQLPGVIVEERVEREEDVIKEVIIPKIDNVLEQFVKMRQGEGMRLQEDIIKRLNLVEEYIDDIEALSEVVIVEYRDKLRKRIEKLGLEGDLEENRLMMEVAIFAEKSSITEELVRLNSHLKEFQKTLNSSEGTIGRKLDFIVQEINRETNTIGSKSHNYDINKLVVNIKSEIEKIREQIQNIE</sequence>
<name>A0AAU7VPZ3_9FIRM</name>
<evidence type="ECO:0000259" key="6">
    <source>
        <dbReference type="Pfam" id="PF03755"/>
    </source>
</evidence>
<reference evidence="8" key="2">
    <citation type="submission" date="2024-06" db="EMBL/GenBank/DDBJ databases">
        <authorList>
            <person name="Petrova K.O."/>
            <person name="Toshchakov S.V."/>
            <person name="Boltjanskaja Y.V."/>
            <person name="Kevbrin V."/>
        </authorList>
    </citation>
    <scope>NUCLEOTIDE SEQUENCE</scope>
    <source>
        <strain evidence="8">Z-910T</strain>
    </source>
</reference>
<gene>
    <name evidence="8" type="ORF">PRVXT_001317</name>
</gene>
<feature type="domain" description="Endoribonuclease YicC-like C-terminal" evidence="7">
    <location>
        <begin position="172"/>
        <end position="292"/>
    </location>
</feature>
<dbReference type="GO" id="GO:0004521">
    <property type="term" value="F:RNA endonuclease activity"/>
    <property type="evidence" value="ECO:0007669"/>
    <property type="project" value="InterPro"/>
</dbReference>
<protein>
    <submittedName>
        <fullName evidence="8">YicC/YloC family endoribonuclease</fullName>
        <ecNumber evidence="8">3.1.-.-</ecNumber>
    </submittedName>
</protein>
<evidence type="ECO:0000313" key="8">
    <source>
        <dbReference type="EMBL" id="XBX76141.1"/>
    </source>
</evidence>
<evidence type="ECO:0000256" key="5">
    <source>
        <dbReference type="ARBA" id="ARBA00035648"/>
    </source>
</evidence>
<evidence type="ECO:0000256" key="3">
    <source>
        <dbReference type="ARBA" id="ARBA00022759"/>
    </source>
</evidence>